<reference evidence="2 3" key="2">
    <citation type="submission" date="2013-09" db="EMBL/GenBank/DDBJ databases">
        <title>Whole genome comparison of six Crocosphaera watsonii strains with differing phenotypes.</title>
        <authorList>
            <person name="Bench S.R."/>
            <person name="Heller P."/>
            <person name="Frank I."/>
            <person name="Arciniega M."/>
            <person name="Shilova I.N."/>
            <person name="Zehr J.P."/>
        </authorList>
    </citation>
    <scope>NUCLEOTIDE SEQUENCE [LARGE SCALE GENOMIC DNA]</scope>
    <source>
        <strain evidence="2 3">WH 0005</strain>
    </source>
</reference>
<protein>
    <recommendedName>
        <fullName evidence="4">Glycosyltransferase RgtA/B/C/D-like domain-containing protein</fullName>
    </recommendedName>
</protein>
<evidence type="ECO:0000313" key="2">
    <source>
        <dbReference type="EMBL" id="CCQ58992.1"/>
    </source>
</evidence>
<feature type="transmembrane region" description="Helical" evidence="1">
    <location>
        <begin position="336"/>
        <end position="355"/>
    </location>
</feature>
<proteinExistence type="predicted"/>
<evidence type="ECO:0008006" key="4">
    <source>
        <dbReference type="Google" id="ProtNLM"/>
    </source>
</evidence>
<feature type="transmembrane region" description="Helical" evidence="1">
    <location>
        <begin position="166"/>
        <end position="183"/>
    </location>
</feature>
<dbReference type="EMBL" id="CAQL01001137">
    <property type="protein sequence ID" value="CCQ58992.1"/>
    <property type="molecule type" value="Genomic_DNA"/>
</dbReference>
<organism evidence="2 3">
    <name type="scientific">Crocosphaera watsonii WH 0005</name>
    <dbReference type="NCBI Taxonomy" id="423472"/>
    <lineage>
        <taxon>Bacteria</taxon>
        <taxon>Bacillati</taxon>
        <taxon>Cyanobacteriota</taxon>
        <taxon>Cyanophyceae</taxon>
        <taxon>Oscillatoriophycideae</taxon>
        <taxon>Chroococcales</taxon>
        <taxon>Aphanothecaceae</taxon>
        <taxon>Crocosphaera</taxon>
    </lineage>
</organism>
<keyword evidence="1" id="KW-0472">Membrane</keyword>
<feature type="transmembrane region" description="Helical" evidence="1">
    <location>
        <begin position="237"/>
        <end position="254"/>
    </location>
</feature>
<accession>T2J1T4</accession>
<comment type="caution">
    <text evidence="2">The sequence shown here is derived from an EMBL/GenBank/DDBJ whole genome shotgun (WGS) entry which is preliminary data.</text>
</comment>
<feature type="transmembrane region" description="Helical" evidence="1">
    <location>
        <begin position="311"/>
        <end position="329"/>
    </location>
</feature>
<sequence length="517" mass="59131">MTGMKYIKQITLIAFLWLLLTNAGDLGVLDTQLRLQMANAWWTGKEEVQITPNMNRKIRGDIRFGVIGANEKRYIAYEQGQSLLMLPGDWIGTQLSKVFPILEEEEWRELMVSFLIFIPINIAVVVSGYWLLNLFDFPDKVAAISSLLLLLATTVLHHAQVHQQNNQILALIIVGYAGVLGFIKTQKYPLLFWSGLALGGTILIRITCILHVFTVGCFLLGCLLYQTKNIQKIIKDISIWLVGLVPFTFLGRLFDIIRYGSFFASGKRVEKLQLATDPMWEGLPQLDPNYPLVNSPHVGILGPFISPAKSIFLYDPLVLPCLVAGIAYWRRFHPYLQWYLITIGLNFSLHLVAYSRFFFWHGDHAWAARYHVTSLHLFLLPLIAVLIKEIPSLSNLKKNLVKAAITIALIVQLASVAMPLNLEIFQEVNAFPGSQYQLRLLKRVINIACYVNPSITKYCIPNYPEKEKLVSQWNRFNFFPFVLQEKISNLWLNRLIFVLWFLILVSSIVVTYRFLIG</sequence>
<feature type="transmembrane region" description="Helical" evidence="1">
    <location>
        <begin position="495"/>
        <end position="515"/>
    </location>
</feature>
<feature type="transmembrane region" description="Helical" evidence="1">
    <location>
        <begin position="203"/>
        <end position="225"/>
    </location>
</feature>
<reference evidence="2 3" key="1">
    <citation type="submission" date="2013-01" db="EMBL/GenBank/DDBJ databases">
        <authorList>
            <person name="Bench S."/>
        </authorList>
    </citation>
    <scope>NUCLEOTIDE SEQUENCE [LARGE SCALE GENOMIC DNA]</scope>
    <source>
        <strain evidence="2 3">WH 0005</strain>
    </source>
</reference>
<dbReference type="AlphaFoldDB" id="T2J1T4"/>
<dbReference type="Proteomes" id="UP000017981">
    <property type="component" value="Unassembled WGS sequence"/>
</dbReference>
<feature type="transmembrane region" description="Helical" evidence="1">
    <location>
        <begin position="367"/>
        <end position="387"/>
    </location>
</feature>
<gene>
    <name evidence="2" type="ORF">CWATWH0005_2659</name>
</gene>
<keyword evidence="1" id="KW-0812">Transmembrane</keyword>
<feature type="transmembrane region" description="Helical" evidence="1">
    <location>
        <begin position="399"/>
        <end position="420"/>
    </location>
</feature>
<name>T2J1T4_CROWT</name>
<evidence type="ECO:0000313" key="3">
    <source>
        <dbReference type="Proteomes" id="UP000017981"/>
    </source>
</evidence>
<feature type="transmembrane region" description="Helical" evidence="1">
    <location>
        <begin position="141"/>
        <end position="159"/>
    </location>
</feature>
<keyword evidence="1" id="KW-1133">Transmembrane helix</keyword>
<feature type="transmembrane region" description="Helical" evidence="1">
    <location>
        <begin position="114"/>
        <end position="135"/>
    </location>
</feature>
<evidence type="ECO:0000256" key="1">
    <source>
        <dbReference type="SAM" id="Phobius"/>
    </source>
</evidence>